<organism evidence="2 3">
    <name type="scientific">Corchorus capsularis</name>
    <name type="common">Jute</name>
    <dbReference type="NCBI Taxonomy" id="210143"/>
    <lineage>
        <taxon>Eukaryota</taxon>
        <taxon>Viridiplantae</taxon>
        <taxon>Streptophyta</taxon>
        <taxon>Embryophyta</taxon>
        <taxon>Tracheophyta</taxon>
        <taxon>Spermatophyta</taxon>
        <taxon>Magnoliopsida</taxon>
        <taxon>eudicotyledons</taxon>
        <taxon>Gunneridae</taxon>
        <taxon>Pentapetalae</taxon>
        <taxon>rosids</taxon>
        <taxon>malvids</taxon>
        <taxon>Malvales</taxon>
        <taxon>Malvaceae</taxon>
        <taxon>Grewioideae</taxon>
        <taxon>Apeibeae</taxon>
        <taxon>Corchorus</taxon>
    </lineage>
</organism>
<dbReference type="AlphaFoldDB" id="A0A1R3G3Y0"/>
<protein>
    <submittedName>
        <fullName evidence="2">Uncharacterized protein</fullName>
    </submittedName>
</protein>
<name>A0A1R3G3Y0_COCAP</name>
<feature type="region of interest" description="Disordered" evidence="1">
    <location>
        <begin position="1"/>
        <end position="45"/>
    </location>
</feature>
<proteinExistence type="predicted"/>
<evidence type="ECO:0000313" key="2">
    <source>
        <dbReference type="EMBL" id="OMO52779.1"/>
    </source>
</evidence>
<evidence type="ECO:0000313" key="3">
    <source>
        <dbReference type="Proteomes" id="UP000188268"/>
    </source>
</evidence>
<evidence type="ECO:0000256" key="1">
    <source>
        <dbReference type="SAM" id="MobiDB-lite"/>
    </source>
</evidence>
<dbReference type="Proteomes" id="UP000188268">
    <property type="component" value="Unassembled WGS sequence"/>
</dbReference>
<reference evidence="2 3" key="1">
    <citation type="submission" date="2013-09" db="EMBL/GenBank/DDBJ databases">
        <title>Corchorus capsularis genome sequencing.</title>
        <authorList>
            <person name="Alam M."/>
            <person name="Haque M.S."/>
            <person name="Islam M.S."/>
            <person name="Emdad E.M."/>
            <person name="Islam M.M."/>
            <person name="Ahmed B."/>
            <person name="Halim A."/>
            <person name="Hossen Q.M.M."/>
            <person name="Hossain M.Z."/>
            <person name="Ahmed R."/>
            <person name="Khan M.M."/>
            <person name="Islam R."/>
            <person name="Rashid M.M."/>
            <person name="Khan S.A."/>
            <person name="Rahman M.S."/>
            <person name="Alam M."/>
        </authorList>
    </citation>
    <scope>NUCLEOTIDE SEQUENCE [LARGE SCALE GENOMIC DNA]</scope>
    <source>
        <strain evidence="3">cv. CVL-1</strain>
        <tissue evidence="2">Whole seedling</tissue>
    </source>
</reference>
<gene>
    <name evidence="2" type="ORF">CCACVL1_29089</name>
</gene>
<comment type="caution">
    <text evidence="2">The sequence shown here is derived from an EMBL/GenBank/DDBJ whole genome shotgun (WGS) entry which is preliminary data.</text>
</comment>
<sequence length="45" mass="4923">MDRLRSSNRVPPQFEAEAQPAGETGRDLSGAQAQEQHQMAVIEEG</sequence>
<dbReference type="EMBL" id="AWWV01015420">
    <property type="protein sequence ID" value="OMO52779.1"/>
    <property type="molecule type" value="Genomic_DNA"/>
</dbReference>
<dbReference type="Gramene" id="OMO52779">
    <property type="protein sequence ID" value="OMO52779"/>
    <property type="gene ID" value="CCACVL1_29089"/>
</dbReference>
<keyword evidence="3" id="KW-1185">Reference proteome</keyword>
<accession>A0A1R3G3Y0</accession>